<evidence type="ECO:0000313" key="1">
    <source>
        <dbReference type="EMBL" id="SMQ66545.1"/>
    </source>
</evidence>
<evidence type="ECO:0000313" key="2">
    <source>
        <dbReference type="Proteomes" id="UP000194474"/>
    </source>
</evidence>
<keyword evidence="1" id="KW-0969">Cilium</keyword>
<dbReference type="EMBL" id="FXWK01000001">
    <property type="protein sequence ID" value="SMQ66545.1"/>
    <property type="molecule type" value="Genomic_DNA"/>
</dbReference>
<sequence length="657" mass="68803">MIVNKSMFPLQTGFSVISKMQDKFALLQTQLGTGVKAQTLADMGRDLPVSLSVRSRLTAIEGYGANIDQVDLRLSFYDNALTRLDQIEGQARNSAVQGQYGSNNINMATISSLSKARLDEMVTLLNSDIGGRYLFGGNKTDKAPLPTTTELLDGAGGRAGYRTVVTERQAADLGEFGQGRLTTSIAPAVPALPTDPVTVTLAEDGNHPFGLKLSTVSAIGANIGIVSDFAASPADIEFTFPGDPGTVAEGDSVTMGFTLPDGTETQITLKAVSAANATGATNEFVIGDTITTAENFDAALKATLQKTGESELKAASTFAAAQNFFNAAGEPVLRIDPGSPADPFNATSLRVAQKTDTVMWYSGETAAVSAIGMGRLTAASNAGTVTLTENQPASAAHGFQIAGPVASSNTTGITAVRNAGPPVDMTISVVDNAEIDANDTVTFTLKEPGGKTREVTLTAVAGKAGPGQFKIGADAAETAANIQQAMTRSVTEAASAAEGNPRQSVTASVEDSGRVAYGMQANESGYLRMVRSMAAMTVETYPEITNAADPNSVNLNPAKARFDAMARRQQLELSESRNSERGSIELITMELGVARSALKSAGERHTNYKAQLDNLLSDVETVSKEDVAMELLALQTRLTASYQVTSMVSKLSLVNYL</sequence>
<dbReference type="PANTHER" id="PTHR42792:SF1">
    <property type="entry name" value="FLAGELLAR HOOK-ASSOCIATED PROTEIN 3"/>
    <property type="match status" value="1"/>
</dbReference>
<protein>
    <submittedName>
        <fullName evidence="1">Flagellin FlgL</fullName>
    </submittedName>
</protein>
<dbReference type="OrthoDB" id="7312911at2"/>
<dbReference type="PANTHER" id="PTHR42792">
    <property type="entry name" value="FLAGELLIN"/>
    <property type="match status" value="1"/>
</dbReference>
<keyword evidence="1" id="KW-0966">Cell projection</keyword>
<proteinExistence type="predicted"/>
<dbReference type="RefSeq" id="WP_086469829.1">
    <property type="nucleotide sequence ID" value="NZ_FXWK01000001.1"/>
</dbReference>
<dbReference type="InterPro" id="IPR001492">
    <property type="entry name" value="Flagellin"/>
</dbReference>
<dbReference type="AlphaFoldDB" id="A0A1Y6EUY9"/>
<keyword evidence="1" id="KW-0282">Flagellum</keyword>
<dbReference type="Proteomes" id="UP000194474">
    <property type="component" value="Unassembled WGS sequence"/>
</dbReference>
<name>A0A1Y6EUY9_9HYPH</name>
<dbReference type="GO" id="GO:0005198">
    <property type="term" value="F:structural molecule activity"/>
    <property type="evidence" value="ECO:0007669"/>
    <property type="project" value="InterPro"/>
</dbReference>
<organism evidence="1 2">
    <name type="scientific">Devosia lucknowensis</name>
    <dbReference type="NCBI Taxonomy" id="1096929"/>
    <lineage>
        <taxon>Bacteria</taxon>
        <taxon>Pseudomonadati</taxon>
        <taxon>Pseudomonadota</taxon>
        <taxon>Alphaproteobacteria</taxon>
        <taxon>Hyphomicrobiales</taxon>
        <taxon>Devosiaceae</taxon>
        <taxon>Devosia</taxon>
    </lineage>
</organism>
<dbReference type="SUPFAM" id="SSF64518">
    <property type="entry name" value="Phase 1 flagellin"/>
    <property type="match status" value="1"/>
</dbReference>
<gene>
    <name evidence="1" type="ORF">SAMN06295905_1516</name>
</gene>
<reference evidence="2" key="1">
    <citation type="submission" date="2017-04" db="EMBL/GenBank/DDBJ databases">
        <authorList>
            <person name="Varghese N."/>
            <person name="Submissions S."/>
        </authorList>
    </citation>
    <scope>NUCLEOTIDE SEQUENCE [LARGE SCALE GENOMIC DNA]</scope>
</reference>
<dbReference type="GO" id="GO:0009288">
    <property type="term" value="C:bacterial-type flagellum"/>
    <property type="evidence" value="ECO:0007669"/>
    <property type="project" value="InterPro"/>
</dbReference>
<dbReference type="Gene3D" id="1.20.1330.10">
    <property type="entry name" value="f41 fragment of flagellin, N-terminal domain"/>
    <property type="match status" value="1"/>
</dbReference>
<keyword evidence="2" id="KW-1185">Reference proteome</keyword>
<accession>A0A1Y6EUY9</accession>